<dbReference type="EMBL" id="KZ613791">
    <property type="protein sequence ID" value="PMD60251.1"/>
    <property type="molecule type" value="Genomic_DNA"/>
</dbReference>
<feature type="compositionally biased region" description="Acidic residues" evidence="2">
    <location>
        <begin position="82"/>
        <end position="92"/>
    </location>
</feature>
<dbReference type="GO" id="GO:0008270">
    <property type="term" value="F:zinc ion binding"/>
    <property type="evidence" value="ECO:0007669"/>
    <property type="project" value="UniProtKB-KW"/>
</dbReference>
<keyword evidence="5" id="KW-1185">Reference proteome</keyword>
<feature type="domain" description="C2H2-type" evidence="3">
    <location>
        <begin position="129"/>
        <end position="156"/>
    </location>
</feature>
<evidence type="ECO:0000313" key="4">
    <source>
        <dbReference type="EMBL" id="PMD60251.1"/>
    </source>
</evidence>
<dbReference type="InterPro" id="IPR013087">
    <property type="entry name" value="Znf_C2H2_type"/>
</dbReference>
<evidence type="ECO:0000256" key="2">
    <source>
        <dbReference type="SAM" id="MobiDB-lite"/>
    </source>
</evidence>
<keyword evidence="1" id="KW-0862">Zinc</keyword>
<dbReference type="AlphaFoldDB" id="A0A2J6TB54"/>
<evidence type="ECO:0000259" key="3">
    <source>
        <dbReference type="PROSITE" id="PS50157"/>
    </source>
</evidence>
<dbReference type="PROSITE" id="PS50157">
    <property type="entry name" value="ZINC_FINGER_C2H2_2"/>
    <property type="match status" value="1"/>
</dbReference>
<sequence length="163" mass="19062">MYLLSRTGYPKEKSIWEPRKNISTKILESWKEKKKQQEKNIEKPFDIVRFEARLERLAAEKEDCHRRRKAKRRRLERQVSESESESQEEADDSNSSIEALEDKSLLETKSKAPVKEKPFEALVIPRGQRICPHCGRPCPSKSRLTQHLLTHSNAQRFTCPDCG</sequence>
<accession>A0A2J6TB54</accession>
<dbReference type="Gene3D" id="3.30.160.60">
    <property type="entry name" value="Classic Zinc Finger"/>
    <property type="match status" value="1"/>
</dbReference>
<feature type="region of interest" description="Disordered" evidence="2">
    <location>
        <begin position="62"/>
        <end position="111"/>
    </location>
</feature>
<dbReference type="PROSITE" id="PS00028">
    <property type="entry name" value="ZINC_FINGER_C2H2_1"/>
    <property type="match status" value="1"/>
</dbReference>
<proteinExistence type="predicted"/>
<protein>
    <recommendedName>
        <fullName evidence="3">C2H2-type domain-containing protein</fullName>
    </recommendedName>
</protein>
<dbReference type="SUPFAM" id="SSF57667">
    <property type="entry name" value="beta-beta-alpha zinc fingers"/>
    <property type="match status" value="1"/>
</dbReference>
<dbReference type="RefSeq" id="XP_024737155.1">
    <property type="nucleotide sequence ID" value="XM_024872515.1"/>
</dbReference>
<feature type="compositionally biased region" description="Basic and acidic residues" evidence="2">
    <location>
        <begin position="100"/>
        <end position="111"/>
    </location>
</feature>
<dbReference type="OrthoDB" id="10015593at2759"/>
<dbReference type="InterPro" id="IPR036236">
    <property type="entry name" value="Znf_C2H2_sf"/>
</dbReference>
<feature type="compositionally biased region" description="Basic residues" evidence="2">
    <location>
        <begin position="66"/>
        <end position="75"/>
    </location>
</feature>
<keyword evidence="1" id="KW-0479">Metal-binding</keyword>
<dbReference type="STRING" id="1095630.A0A2J6TB54"/>
<dbReference type="InParanoid" id="A0A2J6TB54"/>
<gene>
    <name evidence="4" type="ORF">K444DRAFT_399726</name>
</gene>
<keyword evidence="1" id="KW-0863">Zinc-finger</keyword>
<reference evidence="4 5" key="1">
    <citation type="submission" date="2016-04" db="EMBL/GenBank/DDBJ databases">
        <title>A degradative enzymes factory behind the ericoid mycorrhizal symbiosis.</title>
        <authorList>
            <consortium name="DOE Joint Genome Institute"/>
            <person name="Martino E."/>
            <person name="Morin E."/>
            <person name="Grelet G."/>
            <person name="Kuo A."/>
            <person name="Kohler A."/>
            <person name="Daghino S."/>
            <person name="Barry K."/>
            <person name="Choi C."/>
            <person name="Cichocki N."/>
            <person name="Clum A."/>
            <person name="Copeland A."/>
            <person name="Hainaut M."/>
            <person name="Haridas S."/>
            <person name="Labutti K."/>
            <person name="Lindquist E."/>
            <person name="Lipzen A."/>
            <person name="Khouja H.-R."/>
            <person name="Murat C."/>
            <person name="Ohm R."/>
            <person name="Olson A."/>
            <person name="Spatafora J."/>
            <person name="Veneault-Fourrey C."/>
            <person name="Henrissat B."/>
            <person name="Grigoriev I."/>
            <person name="Martin F."/>
            <person name="Perotto S."/>
        </authorList>
    </citation>
    <scope>NUCLEOTIDE SEQUENCE [LARGE SCALE GENOMIC DNA]</scope>
    <source>
        <strain evidence="4 5">E</strain>
    </source>
</reference>
<evidence type="ECO:0000313" key="5">
    <source>
        <dbReference type="Proteomes" id="UP000235371"/>
    </source>
</evidence>
<dbReference type="Proteomes" id="UP000235371">
    <property type="component" value="Unassembled WGS sequence"/>
</dbReference>
<dbReference type="GeneID" id="36580595"/>
<organism evidence="4 5">
    <name type="scientific">Hyaloscypha bicolor E</name>
    <dbReference type="NCBI Taxonomy" id="1095630"/>
    <lineage>
        <taxon>Eukaryota</taxon>
        <taxon>Fungi</taxon>
        <taxon>Dikarya</taxon>
        <taxon>Ascomycota</taxon>
        <taxon>Pezizomycotina</taxon>
        <taxon>Leotiomycetes</taxon>
        <taxon>Helotiales</taxon>
        <taxon>Hyaloscyphaceae</taxon>
        <taxon>Hyaloscypha</taxon>
        <taxon>Hyaloscypha bicolor</taxon>
    </lineage>
</organism>
<name>A0A2J6TB54_9HELO</name>
<evidence type="ECO:0000256" key="1">
    <source>
        <dbReference type="PROSITE-ProRule" id="PRU00042"/>
    </source>
</evidence>